<evidence type="ECO:0000256" key="13">
    <source>
        <dbReference type="ARBA" id="ARBA00039862"/>
    </source>
</evidence>
<dbReference type="EC" id="2.6.1.44" evidence="5"/>
<dbReference type="Gene3D" id="3.90.1150.10">
    <property type="entry name" value="Aspartate Aminotransferase, domain 1"/>
    <property type="match status" value="1"/>
</dbReference>
<evidence type="ECO:0000256" key="25">
    <source>
        <dbReference type="ARBA" id="ARBA00043798"/>
    </source>
</evidence>
<keyword evidence="6" id="KW-0032">Aminotransferase</keyword>
<evidence type="ECO:0000256" key="5">
    <source>
        <dbReference type="ARBA" id="ARBA00013049"/>
    </source>
</evidence>
<evidence type="ECO:0000256" key="2">
    <source>
        <dbReference type="ARBA" id="ARBA00004173"/>
    </source>
</evidence>
<comment type="catalytic activity">
    <reaction evidence="36">
        <text>oxaloacetate + L-alanine = L-aspartate + pyruvate</text>
        <dbReference type="Rhea" id="RHEA:77347"/>
        <dbReference type="ChEBI" id="CHEBI:15361"/>
        <dbReference type="ChEBI" id="CHEBI:16452"/>
        <dbReference type="ChEBI" id="CHEBI:29991"/>
        <dbReference type="ChEBI" id="CHEBI:57972"/>
    </reaction>
</comment>
<reference evidence="40" key="1">
    <citation type="submission" date="2018-07" db="EMBL/GenBank/DDBJ databases">
        <authorList>
            <person name="Quirk P.G."/>
            <person name="Krulwich T.A."/>
        </authorList>
    </citation>
    <scope>NUCLEOTIDE SEQUENCE</scope>
</reference>
<evidence type="ECO:0000256" key="22">
    <source>
        <dbReference type="ARBA" id="ARBA00043751"/>
    </source>
</evidence>
<evidence type="ECO:0000256" key="33">
    <source>
        <dbReference type="ARBA" id="ARBA00048500"/>
    </source>
</evidence>
<dbReference type="Gene3D" id="3.40.640.10">
    <property type="entry name" value="Type I PLP-dependent aspartate aminotransferase-like (Major domain)"/>
    <property type="match status" value="1"/>
</dbReference>
<dbReference type="CDD" id="cd00610">
    <property type="entry name" value="OAT_like"/>
    <property type="match status" value="1"/>
</dbReference>
<comment type="catalytic activity">
    <reaction evidence="19">
        <text>(2S)-2-aminobutanoate + glyoxylate = 2-oxobutanoate + glycine</text>
        <dbReference type="Rhea" id="RHEA:77339"/>
        <dbReference type="ChEBI" id="CHEBI:16763"/>
        <dbReference type="ChEBI" id="CHEBI:36655"/>
        <dbReference type="ChEBI" id="CHEBI:57305"/>
        <dbReference type="ChEBI" id="CHEBI:74359"/>
    </reaction>
</comment>
<comment type="catalytic activity">
    <reaction evidence="22">
        <text>2-oxobutanoate + L-alanine = (2S)-2-aminobutanoate + pyruvate</text>
        <dbReference type="Rhea" id="RHEA:77355"/>
        <dbReference type="ChEBI" id="CHEBI:15361"/>
        <dbReference type="ChEBI" id="CHEBI:16763"/>
        <dbReference type="ChEBI" id="CHEBI:57972"/>
        <dbReference type="ChEBI" id="CHEBI:74359"/>
        <dbReference type="EC" id="2.6.1.44"/>
    </reaction>
</comment>
<comment type="catalytic activity">
    <reaction evidence="37">
        <text>N(omega),N('omega)-dimethyl-L-arginine + glyoxylate = 5-(3,3'-dimethylguanidino)-2-oxopentanoate + glycine</text>
        <dbReference type="Rhea" id="RHEA:77315"/>
        <dbReference type="ChEBI" id="CHEBI:36655"/>
        <dbReference type="ChEBI" id="CHEBI:57305"/>
        <dbReference type="ChEBI" id="CHEBI:197308"/>
        <dbReference type="ChEBI" id="CHEBI:197310"/>
    </reaction>
</comment>
<evidence type="ECO:0000256" key="16">
    <source>
        <dbReference type="ARBA" id="ARBA00042611"/>
    </source>
</evidence>
<dbReference type="VEuPathDB" id="VectorBase:CSON001756"/>
<comment type="subunit">
    <text evidence="4">Homotetramer.</text>
</comment>
<dbReference type="InterPro" id="IPR005814">
    <property type="entry name" value="Aminotrans_3"/>
</dbReference>
<comment type="catalytic activity">
    <reaction evidence="23">
        <text>N(omega)-methyl-L-arginine + pyruvate = 5-(3-methylguanidino)-2-oxopentanoate + L-alanine</text>
        <dbReference type="Rhea" id="RHEA:77319"/>
        <dbReference type="ChEBI" id="CHEBI:15361"/>
        <dbReference type="ChEBI" id="CHEBI:57972"/>
        <dbReference type="ChEBI" id="CHEBI:114953"/>
        <dbReference type="ChEBI" id="CHEBI:197314"/>
    </reaction>
</comment>
<evidence type="ECO:0000256" key="7">
    <source>
        <dbReference type="ARBA" id="ARBA00022679"/>
    </source>
</evidence>
<evidence type="ECO:0000256" key="6">
    <source>
        <dbReference type="ARBA" id="ARBA00022576"/>
    </source>
</evidence>
<dbReference type="PANTHER" id="PTHR45688">
    <property type="match status" value="1"/>
</dbReference>
<dbReference type="EC" id="2.6.1.18" evidence="28"/>
<evidence type="ECO:0000256" key="29">
    <source>
        <dbReference type="ARBA" id="ARBA00044257"/>
    </source>
</evidence>
<dbReference type="GO" id="GO:0008453">
    <property type="term" value="F:alanine-glyoxylate transaminase activity"/>
    <property type="evidence" value="ECO:0007669"/>
    <property type="project" value="UniProtKB-EC"/>
</dbReference>
<evidence type="ECO:0000256" key="21">
    <source>
        <dbReference type="ARBA" id="ARBA00043749"/>
    </source>
</evidence>
<dbReference type="GO" id="GO:0009436">
    <property type="term" value="P:glyoxylate catabolic process"/>
    <property type="evidence" value="ECO:0007669"/>
    <property type="project" value="TreeGrafter"/>
</dbReference>
<dbReference type="EMBL" id="UFQT01000127">
    <property type="protein sequence ID" value="SSX20545.1"/>
    <property type="molecule type" value="Genomic_DNA"/>
</dbReference>
<evidence type="ECO:0000256" key="12">
    <source>
        <dbReference type="ARBA" id="ARBA00039130"/>
    </source>
</evidence>
<evidence type="ECO:0000256" key="24">
    <source>
        <dbReference type="ARBA" id="ARBA00043777"/>
    </source>
</evidence>
<evidence type="ECO:0000256" key="4">
    <source>
        <dbReference type="ARBA" id="ARBA00011881"/>
    </source>
</evidence>
<evidence type="ECO:0000256" key="37">
    <source>
        <dbReference type="ARBA" id="ARBA00049480"/>
    </source>
</evidence>
<name>A0A336LRV8_CULSO</name>
<dbReference type="GO" id="GO:0019481">
    <property type="term" value="P:L-alanine catabolic process, by transamination"/>
    <property type="evidence" value="ECO:0007669"/>
    <property type="project" value="TreeGrafter"/>
</dbReference>
<keyword evidence="8 39" id="KW-0663">Pyridoxal phosphate</keyword>
<protein>
    <recommendedName>
        <fullName evidence="13">Alanine--glyoxylate aminotransferase 2, mitochondrial</fullName>
        <ecNumber evidence="28">2.6.1.18</ecNumber>
        <ecNumber evidence="12">2.6.1.40</ecNumber>
        <ecNumber evidence="5">2.6.1.44</ecNumber>
    </recommendedName>
    <alternativeName>
        <fullName evidence="14">(R)-3-amino-2-methylpropionate--pyruvate transaminase</fullName>
    </alternativeName>
    <alternativeName>
        <fullName evidence="16">Beta-ALAAT II</fullName>
    </alternativeName>
    <alternativeName>
        <fullName evidence="17">Beta-alanine-pyruvate aminotransferase</fullName>
    </alternativeName>
    <alternativeName>
        <fullName evidence="30">D-3-aminoisobutyrate-pyruvate aminotransferase</fullName>
    </alternativeName>
    <alternativeName>
        <fullName evidence="15">D-AIBAT</fullName>
    </alternativeName>
    <alternativeName>
        <fullName evidence="29">D-beta-aminoisobutyrate-pyruvate aminotransferase</fullName>
    </alternativeName>
</protein>
<comment type="catalytic activity">
    <reaction evidence="11">
        <text>glyoxylate + L-alanine = glycine + pyruvate</text>
        <dbReference type="Rhea" id="RHEA:24248"/>
        <dbReference type="ChEBI" id="CHEBI:15361"/>
        <dbReference type="ChEBI" id="CHEBI:36655"/>
        <dbReference type="ChEBI" id="CHEBI:57305"/>
        <dbReference type="ChEBI" id="CHEBI:57972"/>
        <dbReference type="EC" id="2.6.1.44"/>
    </reaction>
    <physiologicalReaction direction="left-to-right" evidence="11">
        <dbReference type="Rhea" id="RHEA:24249"/>
    </physiologicalReaction>
</comment>
<comment type="catalytic activity">
    <reaction evidence="31">
        <text>N(omega),N(omega)-dimethyl-L-arginine + glyoxylate = 5-(3,3-dimethylguanidino)-2-oxopentanoate + glycine</text>
        <dbReference type="Rhea" id="RHEA:77311"/>
        <dbReference type="ChEBI" id="CHEBI:36655"/>
        <dbReference type="ChEBI" id="CHEBI:57305"/>
        <dbReference type="ChEBI" id="CHEBI:58326"/>
        <dbReference type="ChEBI" id="CHEBI:197301"/>
    </reaction>
</comment>
<evidence type="ECO:0000256" key="9">
    <source>
        <dbReference type="ARBA" id="ARBA00022946"/>
    </source>
</evidence>
<dbReference type="InterPro" id="IPR015421">
    <property type="entry name" value="PyrdxlP-dep_Trfase_major"/>
</dbReference>
<evidence type="ECO:0000256" key="30">
    <source>
        <dbReference type="ARBA" id="ARBA00044258"/>
    </source>
</evidence>
<evidence type="ECO:0000256" key="14">
    <source>
        <dbReference type="ARBA" id="ARBA00041662"/>
    </source>
</evidence>
<evidence type="ECO:0000256" key="3">
    <source>
        <dbReference type="ARBA" id="ARBA00008954"/>
    </source>
</evidence>
<evidence type="ECO:0000256" key="8">
    <source>
        <dbReference type="ARBA" id="ARBA00022898"/>
    </source>
</evidence>
<dbReference type="InterPro" id="IPR015422">
    <property type="entry name" value="PyrdxlP-dep_Trfase_small"/>
</dbReference>
<evidence type="ECO:0000256" key="23">
    <source>
        <dbReference type="ARBA" id="ARBA00043758"/>
    </source>
</evidence>
<evidence type="ECO:0000256" key="39">
    <source>
        <dbReference type="RuleBase" id="RU003560"/>
    </source>
</evidence>
<dbReference type="InterPro" id="IPR049704">
    <property type="entry name" value="Aminotrans_3_PPA_site"/>
</dbReference>
<comment type="catalytic activity">
    <reaction evidence="32">
        <text>L-ornithine + glyoxylate = 5-amino-2-oxopentanoate + glycine</text>
        <dbReference type="Rhea" id="RHEA:77331"/>
        <dbReference type="ChEBI" id="CHEBI:36655"/>
        <dbReference type="ChEBI" id="CHEBI:46911"/>
        <dbReference type="ChEBI" id="CHEBI:57305"/>
        <dbReference type="ChEBI" id="CHEBI:58802"/>
    </reaction>
</comment>
<dbReference type="SUPFAM" id="SSF53383">
    <property type="entry name" value="PLP-dependent transferases"/>
    <property type="match status" value="1"/>
</dbReference>
<evidence type="ECO:0000256" key="31">
    <source>
        <dbReference type="ARBA" id="ARBA00047892"/>
    </source>
</evidence>
<comment type="catalytic activity">
    <reaction evidence="20">
        <text>(R)-3-amino-2-methylpropanoate + pyruvate = 2-methyl-3-oxopropanoate + L-alanine</text>
        <dbReference type="Rhea" id="RHEA:18393"/>
        <dbReference type="ChEBI" id="CHEBI:15361"/>
        <dbReference type="ChEBI" id="CHEBI:57700"/>
        <dbReference type="ChEBI" id="CHEBI:57731"/>
        <dbReference type="ChEBI" id="CHEBI:57972"/>
        <dbReference type="EC" id="2.6.1.40"/>
    </reaction>
    <physiologicalReaction direction="left-to-right" evidence="20">
        <dbReference type="Rhea" id="RHEA:18394"/>
    </physiologicalReaction>
</comment>
<comment type="catalytic activity">
    <reaction evidence="35">
        <text>N(omega)-methyl-L-arginine + glyoxylate = 5-(3-methylguanidino)-2-oxopentanoate + glycine</text>
        <dbReference type="Rhea" id="RHEA:77323"/>
        <dbReference type="ChEBI" id="CHEBI:36655"/>
        <dbReference type="ChEBI" id="CHEBI:57305"/>
        <dbReference type="ChEBI" id="CHEBI:114953"/>
        <dbReference type="ChEBI" id="CHEBI:197314"/>
    </reaction>
</comment>
<dbReference type="PROSITE" id="PS00600">
    <property type="entry name" value="AA_TRANSFER_CLASS_3"/>
    <property type="match status" value="1"/>
</dbReference>
<comment type="catalytic activity">
    <reaction evidence="34">
        <text>N(omega),N(omega)-dimethyl-L-arginine + 2-oxobutanoate = 5-(3,3-dimethylguanidino)-2-oxopentanoate + (2S)-2-aminobutanoate</text>
        <dbReference type="Rhea" id="RHEA:77351"/>
        <dbReference type="ChEBI" id="CHEBI:16763"/>
        <dbReference type="ChEBI" id="CHEBI:58326"/>
        <dbReference type="ChEBI" id="CHEBI:74359"/>
        <dbReference type="ChEBI" id="CHEBI:197301"/>
    </reaction>
</comment>
<evidence type="ECO:0000256" key="32">
    <source>
        <dbReference type="ARBA" id="ARBA00048264"/>
    </source>
</evidence>
<comment type="function">
    <text evidence="38">Multifunctional aminotransferase with a broad substrate specificity. Catalyzes the conversion of glyoxylate to glycine using alanine as the amino donor. Catalyzes metabolism of not L- but the D-isomer of D-beta-aminoisobutyric acid to generate 2-methyl-3-oxopropanoate and alanine. Catalyzes the transfer of the amino group from beta-alanine to pyruvate to yield L-alanine and 3-oxopropanoate. Can metabolize NG-monomethyl-L-arginine (NMMA), asymmetric NG,NG-dimethyl-L-arginine (ADMA) and symmetric NG,N'G-dimethyl-L-arginine (SDMA). ADMA is a potent inhibitor of nitric-oxide (NO) synthase, and this activity provides mechanism through which the kidney regulates blood pressure.</text>
</comment>
<comment type="catalytic activity">
    <reaction evidence="24">
        <text>L-ornithine + pyruvate = 5-amino-2-oxopentanoate + L-alanine</text>
        <dbReference type="Rhea" id="RHEA:77327"/>
        <dbReference type="ChEBI" id="CHEBI:15361"/>
        <dbReference type="ChEBI" id="CHEBI:46911"/>
        <dbReference type="ChEBI" id="CHEBI:57972"/>
        <dbReference type="ChEBI" id="CHEBI:58802"/>
    </reaction>
</comment>
<comment type="catalytic activity">
    <reaction evidence="27">
        <text>2-oxopentanoate + N(omega),N(omega)-dimethyl-L-arginine = 5-(3,3-dimethylguanidino)-2-oxopentanoate + L-2-aminopentanoate</text>
        <dbReference type="Rhea" id="RHEA:77359"/>
        <dbReference type="ChEBI" id="CHEBI:28644"/>
        <dbReference type="ChEBI" id="CHEBI:58326"/>
        <dbReference type="ChEBI" id="CHEBI:58441"/>
        <dbReference type="ChEBI" id="CHEBI:197301"/>
    </reaction>
</comment>
<evidence type="ECO:0000256" key="20">
    <source>
        <dbReference type="ARBA" id="ARBA00043726"/>
    </source>
</evidence>
<evidence type="ECO:0000256" key="36">
    <source>
        <dbReference type="ARBA" id="ARBA00048916"/>
    </source>
</evidence>
<gene>
    <name evidence="40" type="primary">CSON001756</name>
</gene>
<dbReference type="PANTHER" id="PTHR45688:SF3">
    <property type="entry name" value="ALANINE--GLYOXYLATE AMINOTRANSFERASE 2, MITOCHONDRIAL"/>
    <property type="match status" value="1"/>
</dbReference>
<accession>A0A336LRV8</accession>
<comment type="cofactor">
    <cofactor evidence="1">
        <name>pyridoxal 5'-phosphate</name>
        <dbReference type="ChEBI" id="CHEBI:597326"/>
    </cofactor>
</comment>
<comment type="catalytic activity">
    <reaction evidence="21">
        <text>N(omega),N(omega)-dimethyl-L-arginine + oxaloacetate = 5-(3,3-dimethylguanidino)-2-oxopentanoate + L-aspartate</text>
        <dbReference type="Rhea" id="RHEA:77343"/>
        <dbReference type="ChEBI" id="CHEBI:16452"/>
        <dbReference type="ChEBI" id="CHEBI:29991"/>
        <dbReference type="ChEBI" id="CHEBI:58326"/>
        <dbReference type="ChEBI" id="CHEBI:197301"/>
    </reaction>
</comment>
<dbReference type="FunFam" id="3.40.640.10:FF:000055">
    <property type="entry name" value="Alanine--glyoxylate aminotransferase 2, mitochondrial"/>
    <property type="match status" value="1"/>
</dbReference>
<comment type="catalytic activity">
    <reaction evidence="26">
        <text>3-oxopropanoate + L-alanine = beta-alanine + pyruvate</text>
        <dbReference type="Rhea" id="RHEA:14077"/>
        <dbReference type="ChEBI" id="CHEBI:15361"/>
        <dbReference type="ChEBI" id="CHEBI:33190"/>
        <dbReference type="ChEBI" id="CHEBI:57966"/>
        <dbReference type="ChEBI" id="CHEBI:57972"/>
        <dbReference type="EC" id="2.6.1.18"/>
    </reaction>
    <physiologicalReaction direction="right-to-left" evidence="26">
        <dbReference type="Rhea" id="RHEA:14079"/>
    </physiologicalReaction>
</comment>
<evidence type="ECO:0000256" key="35">
    <source>
        <dbReference type="ARBA" id="ARBA00048760"/>
    </source>
</evidence>
<comment type="similarity">
    <text evidence="3 39">Belongs to the class-III pyridoxal-phosphate-dependent aminotransferase family.</text>
</comment>
<dbReference type="InterPro" id="IPR015424">
    <property type="entry name" value="PyrdxlP-dep_Trfase"/>
</dbReference>
<dbReference type="AlphaFoldDB" id="A0A336LRV8"/>
<evidence type="ECO:0000256" key="26">
    <source>
        <dbReference type="ARBA" id="ARBA00043825"/>
    </source>
</evidence>
<comment type="catalytic activity">
    <reaction evidence="18">
        <text>N(omega),N(omega)-dimethyl-L-arginine + pyruvate = 5-(3,3-dimethylguanidino)-2-oxopentanoate + L-alanine</text>
        <dbReference type="Rhea" id="RHEA:77303"/>
        <dbReference type="ChEBI" id="CHEBI:15361"/>
        <dbReference type="ChEBI" id="CHEBI:57972"/>
        <dbReference type="ChEBI" id="CHEBI:58326"/>
        <dbReference type="ChEBI" id="CHEBI:197301"/>
    </reaction>
</comment>
<comment type="catalytic activity">
    <reaction evidence="25">
        <text>N(omega),N('omega)-dimethyl-L-arginine + pyruvate = 5-(3,3'-dimethylguanidino)-2-oxopentanoate + L-alanine</text>
        <dbReference type="Rhea" id="RHEA:77307"/>
        <dbReference type="ChEBI" id="CHEBI:15361"/>
        <dbReference type="ChEBI" id="CHEBI:57972"/>
        <dbReference type="ChEBI" id="CHEBI:197308"/>
        <dbReference type="ChEBI" id="CHEBI:197310"/>
    </reaction>
</comment>
<evidence type="ECO:0000256" key="19">
    <source>
        <dbReference type="ARBA" id="ARBA00043679"/>
    </source>
</evidence>
<evidence type="ECO:0000313" key="40">
    <source>
        <dbReference type="EMBL" id="SSX20545.1"/>
    </source>
</evidence>
<organism evidence="40">
    <name type="scientific">Culicoides sonorensis</name>
    <name type="common">Biting midge</name>
    <dbReference type="NCBI Taxonomy" id="179676"/>
    <lineage>
        <taxon>Eukaryota</taxon>
        <taxon>Metazoa</taxon>
        <taxon>Ecdysozoa</taxon>
        <taxon>Arthropoda</taxon>
        <taxon>Hexapoda</taxon>
        <taxon>Insecta</taxon>
        <taxon>Pterygota</taxon>
        <taxon>Neoptera</taxon>
        <taxon>Endopterygota</taxon>
        <taxon>Diptera</taxon>
        <taxon>Nematocera</taxon>
        <taxon>Chironomoidea</taxon>
        <taxon>Ceratopogonidae</taxon>
        <taxon>Ceratopogoninae</taxon>
        <taxon>Culicoides</taxon>
        <taxon>Monoculicoides</taxon>
    </lineage>
</organism>
<evidence type="ECO:0000256" key="27">
    <source>
        <dbReference type="ARBA" id="ARBA00043826"/>
    </source>
</evidence>
<comment type="catalytic activity">
    <reaction evidence="33">
        <text>2-oxohexanoate + N(omega),N(omega)-dimethyl-L-arginine = L-2-aminohexanoate + 5-(3,3-dimethylguanidino)-2-oxopentanoate</text>
        <dbReference type="Rhea" id="RHEA:77363"/>
        <dbReference type="ChEBI" id="CHEBI:35177"/>
        <dbReference type="ChEBI" id="CHEBI:58326"/>
        <dbReference type="ChEBI" id="CHEBI:58455"/>
        <dbReference type="ChEBI" id="CHEBI:197301"/>
    </reaction>
</comment>
<dbReference type="GO" id="GO:0030170">
    <property type="term" value="F:pyridoxal phosphate binding"/>
    <property type="evidence" value="ECO:0007669"/>
    <property type="project" value="InterPro"/>
</dbReference>
<evidence type="ECO:0000256" key="10">
    <source>
        <dbReference type="ARBA" id="ARBA00023128"/>
    </source>
</evidence>
<evidence type="ECO:0000256" key="18">
    <source>
        <dbReference type="ARBA" id="ARBA00043669"/>
    </source>
</evidence>
<evidence type="ECO:0000256" key="17">
    <source>
        <dbReference type="ARBA" id="ARBA00042669"/>
    </source>
</evidence>
<evidence type="ECO:0000256" key="34">
    <source>
        <dbReference type="ARBA" id="ARBA00048560"/>
    </source>
</evidence>
<dbReference type="GO" id="GO:0047305">
    <property type="term" value="F:(R)-3-amino-2-methylpropionate-pyruvate transaminase activity"/>
    <property type="evidence" value="ECO:0007669"/>
    <property type="project" value="UniProtKB-EC"/>
</dbReference>
<evidence type="ECO:0000256" key="11">
    <source>
        <dbReference type="ARBA" id="ARBA00033660"/>
    </source>
</evidence>
<proteinExistence type="inferred from homology"/>
<sequence>MTMTNPSVISIKPRLRSNIKQHTPRIFGQNGFGALINSTLAPLFVLPLPVLELATLAEGARGGVRLGGLDKGRGPSFKCGSNFCLEYGRSFVKGPDYDTVRAIRERNLNPALTTFYKKPLLIHSGKMQWLYDHEGKRYLDMFGGIVTVSVGHCHPRVNAALKSQIDKLWHTTNIYLTPKIHEYAERLTSTLPQGLDCVYFVNSGSEANDLAMTFARLYTGNFDIISLRNAYHGASPYTMGLTAHSTWKYPIPGLNNGIINAMNPDPYTGIWGGNKCRDSPIQTDRACNCGANGCEASKNYIKELDQIFKYSLPKGKVAAMFAESIQGVGGSVQFPKGYIKAAAKLVRDNGGLFVSDEVQTGFGRTGEHFWGFEGHGITPDIVTMAKGIGNGFPLAAVVTRKEIAQVMSKALHFNTFGGNPMASAVGIEVLNVIKDEKLQENSLSVGTYFLEELSKLRDEYEVVGDVRGKGLMIGVELVSNKDQRTPLDSTQFMEIWEQTKESGVLFGKGGLNGNVLRIKPPMCITKTDVDFAIDVLKLALDAHKTKYL</sequence>
<evidence type="ECO:0000256" key="38">
    <source>
        <dbReference type="ARBA" id="ARBA00058068"/>
    </source>
</evidence>
<dbReference type="GO" id="GO:0016223">
    <property type="term" value="F:beta-alanine:pyruvate transaminase activity"/>
    <property type="evidence" value="ECO:0007669"/>
    <property type="project" value="UniProtKB-EC"/>
</dbReference>
<keyword evidence="7" id="KW-0808">Transferase</keyword>
<keyword evidence="9" id="KW-0809">Transit peptide</keyword>
<keyword evidence="10" id="KW-0496">Mitochondrion</keyword>
<evidence type="ECO:0000256" key="15">
    <source>
        <dbReference type="ARBA" id="ARBA00041845"/>
    </source>
</evidence>
<evidence type="ECO:0000256" key="28">
    <source>
        <dbReference type="ARBA" id="ARBA00044055"/>
    </source>
</evidence>
<comment type="subcellular location">
    <subcellularLocation>
        <location evidence="2">Mitochondrion</location>
    </subcellularLocation>
</comment>
<dbReference type="GO" id="GO:0005739">
    <property type="term" value="C:mitochondrion"/>
    <property type="evidence" value="ECO:0007669"/>
    <property type="project" value="UniProtKB-SubCell"/>
</dbReference>
<evidence type="ECO:0000256" key="1">
    <source>
        <dbReference type="ARBA" id="ARBA00001933"/>
    </source>
</evidence>
<dbReference type="EC" id="2.6.1.40" evidence="12"/>
<dbReference type="Pfam" id="PF00202">
    <property type="entry name" value="Aminotran_3"/>
    <property type="match status" value="1"/>
</dbReference>